<dbReference type="Gene3D" id="1.20.120.450">
    <property type="entry name" value="dinb family like domain"/>
    <property type="match status" value="1"/>
</dbReference>
<comment type="caution">
    <text evidence="2">The sequence shown here is derived from an EMBL/GenBank/DDBJ whole genome shotgun (WGS) entry which is preliminary data.</text>
</comment>
<dbReference type="EMBL" id="BMIL01000002">
    <property type="protein sequence ID" value="GGC56555.1"/>
    <property type="molecule type" value="Genomic_DNA"/>
</dbReference>
<dbReference type="RefSeq" id="WP_188625513.1">
    <property type="nucleotide sequence ID" value="NZ_BMIL01000002.1"/>
</dbReference>
<dbReference type="AlphaFoldDB" id="A0A916U1L4"/>
<dbReference type="SUPFAM" id="SSF109854">
    <property type="entry name" value="DinB/YfiT-like putative metalloenzymes"/>
    <property type="match status" value="1"/>
</dbReference>
<reference evidence="2" key="1">
    <citation type="journal article" date="2014" name="Int. J. Syst. Evol. Microbiol.">
        <title>Complete genome sequence of Corynebacterium casei LMG S-19264T (=DSM 44701T), isolated from a smear-ripened cheese.</title>
        <authorList>
            <consortium name="US DOE Joint Genome Institute (JGI-PGF)"/>
            <person name="Walter F."/>
            <person name="Albersmeier A."/>
            <person name="Kalinowski J."/>
            <person name="Ruckert C."/>
        </authorList>
    </citation>
    <scope>NUCLEOTIDE SEQUENCE</scope>
    <source>
        <strain evidence="2">CGMCC 1.15343</strain>
    </source>
</reference>
<reference evidence="2" key="2">
    <citation type="submission" date="2020-09" db="EMBL/GenBank/DDBJ databases">
        <authorList>
            <person name="Sun Q."/>
            <person name="Zhou Y."/>
        </authorList>
    </citation>
    <scope>NUCLEOTIDE SEQUENCE</scope>
    <source>
        <strain evidence="2">CGMCC 1.15343</strain>
    </source>
</reference>
<gene>
    <name evidence="2" type="ORF">GCM10011387_07650</name>
</gene>
<feature type="domain" description="DinB-like" evidence="1">
    <location>
        <begin position="46"/>
        <end position="162"/>
    </location>
</feature>
<proteinExistence type="predicted"/>
<dbReference type="InterPro" id="IPR024775">
    <property type="entry name" value="DinB-like"/>
</dbReference>
<evidence type="ECO:0000313" key="3">
    <source>
        <dbReference type="Proteomes" id="UP000651668"/>
    </source>
</evidence>
<protein>
    <recommendedName>
        <fullName evidence="1">DinB-like domain-containing protein</fullName>
    </recommendedName>
</protein>
<organism evidence="2 3">
    <name type="scientific">Pedobacter quisquiliarum</name>
    <dbReference type="NCBI Taxonomy" id="1834438"/>
    <lineage>
        <taxon>Bacteria</taxon>
        <taxon>Pseudomonadati</taxon>
        <taxon>Bacteroidota</taxon>
        <taxon>Sphingobacteriia</taxon>
        <taxon>Sphingobacteriales</taxon>
        <taxon>Sphingobacteriaceae</taxon>
        <taxon>Pedobacter</taxon>
    </lineage>
</organism>
<name>A0A916U1L4_9SPHI</name>
<dbReference type="InterPro" id="IPR034660">
    <property type="entry name" value="DinB/YfiT-like"/>
</dbReference>
<evidence type="ECO:0000313" key="2">
    <source>
        <dbReference type="EMBL" id="GGC56555.1"/>
    </source>
</evidence>
<dbReference type="Proteomes" id="UP000651668">
    <property type="component" value="Unassembled WGS sequence"/>
</dbReference>
<sequence length="172" mass="20008">MNRPQPNEYPVWAETYIKHVNEDVLQVLESQALEFADFINNLIEIADYAYAPGKWTIKQLIGHMIDTERILTYRVICFARGEKTPVPGFEEDDYVANAHFSDRSLLSFSEEFSLLRRSNMYLFKSLQEHELNMMGNASNRDITVRAMLFVLAGHVIHHTNVIKERYLARPEA</sequence>
<accession>A0A916U1L4</accession>
<dbReference type="Pfam" id="PF12867">
    <property type="entry name" value="DinB_2"/>
    <property type="match status" value="1"/>
</dbReference>
<evidence type="ECO:0000259" key="1">
    <source>
        <dbReference type="Pfam" id="PF12867"/>
    </source>
</evidence>
<keyword evidence="3" id="KW-1185">Reference proteome</keyword>